<keyword evidence="5" id="KW-0597">Phosphoprotein</keyword>
<feature type="domain" description="ATP-grasp fold RimK-type" evidence="16">
    <location>
        <begin position="231"/>
        <end position="336"/>
    </location>
</feature>
<keyword evidence="10" id="KW-0206">Cytoskeleton</keyword>
<keyword evidence="4 14" id="KW-0963">Cytoplasm</keyword>
<dbReference type="GO" id="GO:0005524">
    <property type="term" value="F:ATP binding"/>
    <property type="evidence" value="ECO:0007669"/>
    <property type="project" value="UniProtKB-KW"/>
</dbReference>
<dbReference type="InterPro" id="IPR029033">
    <property type="entry name" value="His_PPase_superfam"/>
</dbReference>
<dbReference type="InterPro" id="IPR040557">
    <property type="entry name" value="VIP1_N"/>
</dbReference>
<feature type="domain" description="VIP1 N-terminal" evidence="17">
    <location>
        <begin position="20"/>
        <end position="108"/>
    </location>
</feature>
<sequence length="940" mass="107207">MPSTSIPPLVRTISVKAKYVLGICAMDRKARSKPMRCILDKMLAYGDFEVVIFGDKTIIDEAVENWPGCDYLICFFSDGFPLDKAIQYVKLRSPFCVNDVCMQSLLWDRRIVLAVLDAVGVPTPPRLVISRDGGAKVDPDAAQSFHEHSGMDINRVLGKYSQNTKNYKVTDEGVEVDGAFLSKTFLEKPVDSENHNINIYYDTENGGGGRRLFRKVGNKSSEFDPNLNLPATEGSWIYEQMMVTENSEDVKVYTVGSQFVHAETRKSPTVDGLVKRNTEGKEIRYVTELTPDEKVIAAKVSKAFGQMICGLDLLRVKGKSYVIDVNGWSFVKGNEHYYDQCAKLLSESFLRSVQRRPSTTLHDIPREILPENSWRLKGFAAVFRHGDRTPKNKHKISLVSQPFIDLLEGSTQEVVFRQKHQLQLVTNAINKCLEQNLEDESKLMAMKEILEKKSELPGTKVQVKPIFDKDLNTLRKLQVNIKWGGEVRVTLHLMDFTHAGLHQSRDLGENLRKDMKILNKHVTDDIKIWSSSERRVRATADVFTRYFLGRPETIDGVISESKYLLDDSNAAKEQMDAVKKQLKALLRPGYEIPSVLLAQCGWPASMAQPHVVLQEVSSIMARLRDVMRLNWATKDVDQLQRRWCCFESPNLFKERWEKMFNNFCITQVSDSDDSDMKKEASCPDPSGIPELYDSLKYDALHNRQFLEAIFNDPESPSSPSPSESSSSGSDCGSYRPADLSETCSADLRSLYAYVRVLFNFVAPQEYGISEKEKKTIGMLIGLPLLKSILNDMEDFKESEKPKTRLYFTKESHVHALLNLVYLSGLPTKFPRPILPELDFLTQITFELYERNRHNGSDKEYSLRIAFSPGAHYDSVLDLHMDAEHCLKVAPRKKLRNLIPHLSLDEVLQYYKTSYLRIPELATIERQIDERKLYYAQEDNQ</sequence>
<evidence type="ECO:0000256" key="9">
    <source>
        <dbReference type="ARBA" id="ARBA00022840"/>
    </source>
</evidence>
<dbReference type="GO" id="GO:0033857">
    <property type="term" value="F:5-diphosphoinositol pentakisphosphate 1-kinase activity"/>
    <property type="evidence" value="ECO:0007669"/>
    <property type="project" value="TreeGrafter"/>
</dbReference>
<dbReference type="Proteomes" id="UP000603453">
    <property type="component" value="Unassembled WGS sequence"/>
</dbReference>
<evidence type="ECO:0000256" key="10">
    <source>
        <dbReference type="ARBA" id="ARBA00023212"/>
    </source>
</evidence>
<evidence type="ECO:0000256" key="13">
    <source>
        <dbReference type="ARBA" id="ARBA00071668"/>
    </source>
</evidence>
<dbReference type="PANTHER" id="PTHR12750:SF9">
    <property type="entry name" value="INOSITOL HEXAKISPHOSPHATE AND DIPHOSPHOINOSITOL-PENTAKISPHOSPHATE KINASE"/>
    <property type="match status" value="1"/>
</dbReference>
<evidence type="ECO:0000256" key="5">
    <source>
        <dbReference type="ARBA" id="ARBA00022553"/>
    </source>
</evidence>
<dbReference type="GO" id="GO:0052843">
    <property type="term" value="F:inositol-1-diphosphate-2,3,4,5,6-pentakisphosphate diphosphatase activity"/>
    <property type="evidence" value="ECO:0007669"/>
    <property type="project" value="UniProtKB-ARBA"/>
</dbReference>
<feature type="compositionally biased region" description="Low complexity" evidence="15">
    <location>
        <begin position="713"/>
        <end position="727"/>
    </location>
</feature>
<evidence type="ECO:0000259" key="16">
    <source>
        <dbReference type="Pfam" id="PF08443"/>
    </source>
</evidence>
<dbReference type="EMBL" id="JAEPRD010000042">
    <property type="protein sequence ID" value="KAG2204698.1"/>
    <property type="molecule type" value="Genomic_DNA"/>
</dbReference>
<protein>
    <recommendedName>
        <fullName evidence="13 14">Inositol hexakisphosphate and diphosphoinositol-pentakisphosphate kinase</fullName>
        <ecNumber evidence="3 14">2.7.4.24</ecNumber>
    </recommendedName>
</protein>
<dbReference type="GO" id="GO:0032958">
    <property type="term" value="P:inositol phosphate biosynthetic process"/>
    <property type="evidence" value="ECO:0007669"/>
    <property type="project" value="TreeGrafter"/>
</dbReference>
<dbReference type="FunFam" id="3.30.470.20:FF:000036">
    <property type="entry name" value="Inositol hexakisphosphate and diphosphoinositol-pentakisphosphate kinase"/>
    <property type="match status" value="1"/>
</dbReference>
<comment type="caution">
    <text evidence="18">The sequence shown here is derived from an EMBL/GenBank/DDBJ whole genome shotgun (WGS) entry which is preliminary data.</text>
</comment>
<evidence type="ECO:0000256" key="8">
    <source>
        <dbReference type="ARBA" id="ARBA00022777"/>
    </source>
</evidence>
<evidence type="ECO:0000313" key="19">
    <source>
        <dbReference type="Proteomes" id="UP000603453"/>
    </source>
</evidence>
<dbReference type="InterPro" id="IPR000560">
    <property type="entry name" value="His_Pase_clade-2"/>
</dbReference>
<keyword evidence="19" id="KW-1185">Reference proteome</keyword>
<evidence type="ECO:0000256" key="15">
    <source>
        <dbReference type="SAM" id="MobiDB-lite"/>
    </source>
</evidence>
<evidence type="ECO:0000256" key="7">
    <source>
        <dbReference type="ARBA" id="ARBA00022741"/>
    </source>
</evidence>
<evidence type="ECO:0000256" key="2">
    <source>
        <dbReference type="ARBA" id="ARBA00005609"/>
    </source>
</evidence>
<evidence type="ECO:0000256" key="1">
    <source>
        <dbReference type="ARBA" id="ARBA00004245"/>
    </source>
</evidence>
<dbReference type="AlphaFoldDB" id="A0A8H7V615"/>
<evidence type="ECO:0000256" key="4">
    <source>
        <dbReference type="ARBA" id="ARBA00022490"/>
    </source>
</evidence>
<dbReference type="Gene3D" id="3.30.470.20">
    <property type="entry name" value="ATP-grasp fold, B domain"/>
    <property type="match status" value="1"/>
</dbReference>
<dbReference type="Pfam" id="PF08443">
    <property type="entry name" value="RimK"/>
    <property type="match status" value="1"/>
</dbReference>
<dbReference type="GO" id="GO:0052723">
    <property type="term" value="F:inositol hexakisphosphate 1-kinase activity"/>
    <property type="evidence" value="ECO:0007669"/>
    <property type="project" value="UniProtKB-ARBA"/>
</dbReference>
<feature type="region of interest" description="Disordered" evidence="15">
    <location>
        <begin position="711"/>
        <end position="733"/>
    </location>
</feature>
<dbReference type="InterPro" id="IPR013651">
    <property type="entry name" value="ATP-grasp_RimK-type"/>
</dbReference>
<gene>
    <name evidence="18" type="ORF">INT47_011994</name>
</gene>
<dbReference type="Pfam" id="PF00328">
    <property type="entry name" value="His_Phos_2"/>
    <property type="match status" value="1"/>
</dbReference>
<comment type="similarity">
    <text evidence="2 14">Belongs to the histidine acid phosphatase family. VIP1 subfamily.</text>
</comment>
<keyword evidence="6 14" id="KW-0808">Transferase</keyword>
<dbReference type="PANTHER" id="PTHR12750">
    <property type="entry name" value="DIPHOSPHOINOSITOL PENTAKISPHOSPHATE KINASE"/>
    <property type="match status" value="1"/>
</dbReference>
<keyword evidence="8 14" id="KW-0418">Kinase</keyword>
<keyword evidence="9 14" id="KW-0067">ATP-binding</keyword>
<dbReference type="OrthoDB" id="18042at2759"/>
<dbReference type="GO" id="GO:0006020">
    <property type="term" value="P:inositol metabolic process"/>
    <property type="evidence" value="ECO:0007669"/>
    <property type="project" value="TreeGrafter"/>
</dbReference>
<evidence type="ECO:0000256" key="12">
    <source>
        <dbReference type="ARBA" id="ARBA00034629"/>
    </source>
</evidence>
<dbReference type="Gene3D" id="3.40.50.11950">
    <property type="match status" value="1"/>
</dbReference>
<name>A0A8H7V615_9FUNG</name>
<evidence type="ECO:0000256" key="11">
    <source>
        <dbReference type="ARBA" id="ARBA00033696"/>
    </source>
</evidence>
<comment type="catalytic activity">
    <reaction evidence="11">
        <text>5-diphospho-1D-myo-inositol 1,2,3,4,6-pentakisphosphate + ATP + H(+) = 1,5-bis(diphospho)-1D-myo-inositol 2,3,4,6-tetrakisphosphate + ADP</text>
        <dbReference type="Rhea" id="RHEA:10276"/>
        <dbReference type="ChEBI" id="CHEBI:15378"/>
        <dbReference type="ChEBI" id="CHEBI:30616"/>
        <dbReference type="ChEBI" id="CHEBI:58628"/>
        <dbReference type="ChEBI" id="CHEBI:77983"/>
        <dbReference type="ChEBI" id="CHEBI:456216"/>
        <dbReference type="EC" id="2.7.4.24"/>
    </reaction>
    <physiologicalReaction direction="left-to-right" evidence="11">
        <dbReference type="Rhea" id="RHEA:10277"/>
    </physiologicalReaction>
</comment>
<comment type="catalytic activity">
    <reaction evidence="12">
        <text>1D-myo-inositol hexakisphosphate + ATP = 1-diphospho-1D-myo-inositol 2,3,4,5,6-pentakisphosphate + ADP</text>
        <dbReference type="Rhea" id="RHEA:37459"/>
        <dbReference type="ChEBI" id="CHEBI:30616"/>
        <dbReference type="ChEBI" id="CHEBI:58130"/>
        <dbReference type="ChEBI" id="CHEBI:74946"/>
        <dbReference type="ChEBI" id="CHEBI:456216"/>
        <dbReference type="EC" id="2.7.4.24"/>
    </reaction>
    <physiologicalReaction direction="left-to-right" evidence="12">
        <dbReference type="Rhea" id="RHEA:37460"/>
    </physiologicalReaction>
</comment>
<reference evidence="18" key="1">
    <citation type="submission" date="2020-12" db="EMBL/GenBank/DDBJ databases">
        <title>Metabolic potential, ecology and presence of endohyphal bacteria is reflected in genomic diversity of Mucoromycotina.</title>
        <authorList>
            <person name="Muszewska A."/>
            <person name="Okrasinska A."/>
            <person name="Steczkiewicz K."/>
            <person name="Drgas O."/>
            <person name="Orlowska M."/>
            <person name="Perlinska-Lenart U."/>
            <person name="Aleksandrzak-Piekarczyk T."/>
            <person name="Szatraj K."/>
            <person name="Zielenkiewicz U."/>
            <person name="Pilsyk S."/>
            <person name="Malc E."/>
            <person name="Mieczkowski P."/>
            <person name="Kruszewska J.S."/>
            <person name="Biernat P."/>
            <person name="Pawlowska J."/>
        </authorList>
    </citation>
    <scope>NUCLEOTIDE SEQUENCE</scope>
    <source>
        <strain evidence="18">WA0000017839</strain>
    </source>
</reference>
<evidence type="ECO:0000256" key="3">
    <source>
        <dbReference type="ARBA" id="ARBA00012893"/>
    </source>
</evidence>
<evidence type="ECO:0000256" key="6">
    <source>
        <dbReference type="ARBA" id="ARBA00022679"/>
    </source>
</evidence>
<accession>A0A8H7V615</accession>
<comment type="function">
    <text evidence="14">Bifunctional inositol kinase that acts in concert with the IP6K kinases to synthesize the diphosphate group-containing inositol pyrophosphates diphosphoinositol pentakisphosphate, PP-InsP5, and bis-diphosphoinositol tetrakisphosphate, (PP)2-InsP4. PP-InsP5 and (PP)2-InsP4, also respectively called InsP7 and InsP8, may regulate a variety of cellular processes, including apoptosis, vesicle trafficking, cytoskeletal dynamics, and exocytosis. Phosphorylates inositol hexakisphosphate (InsP6).</text>
</comment>
<evidence type="ECO:0000313" key="18">
    <source>
        <dbReference type="EMBL" id="KAG2204698.1"/>
    </source>
</evidence>
<dbReference type="Gene3D" id="3.40.50.1240">
    <property type="entry name" value="Phosphoglycerate mutase-like"/>
    <property type="match status" value="1"/>
</dbReference>
<dbReference type="Pfam" id="PF18086">
    <property type="entry name" value="PPIP5K2_N"/>
    <property type="match status" value="1"/>
</dbReference>
<dbReference type="SUPFAM" id="SSF53254">
    <property type="entry name" value="Phosphoglycerate mutase-like"/>
    <property type="match status" value="1"/>
</dbReference>
<comment type="subcellular location">
    <subcellularLocation>
        <location evidence="1 14">Cytoplasm</location>
        <location evidence="1 14">Cytoskeleton</location>
    </subcellularLocation>
</comment>
<keyword evidence="7 14" id="KW-0547">Nucleotide-binding</keyword>
<dbReference type="GO" id="GO:0005829">
    <property type="term" value="C:cytosol"/>
    <property type="evidence" value="ECO:0007669"/>
    <property type="project" value="TreeGrafter"/>
</dbReference>
<dbReference type="EC" id="2.7.4.24" evidence="3 14"/>
<dbReference type="SUPFAM" id="SSF56059">
    <property type="entry name" value="Glutathione synthetase ATP-binding domain-like"/>
    <property type="match status" value="1"/>
</dbReference>
<organism evidence="18 19">
    <name type="scientific">Mucor saturninus</name>
    <dbReference type="NCBI Taxonomy" id="64648"/>
    <lineage>
        <taxon>Eukaryota</taxon>
        <taxon>Fungi</taxon>
        <taxon>Fungi incertae sedis</taxon>
        <taxon>Mucoromycota</taxon>
        <taxon>Mucoromycotina</taxon>
        <taxon>Mucoromycetes</taxon>
        <taxon>Mucorales</taxon>
        <taxon>Mucorineae</taxon>
        <taxon>Mucoraceae</taxon>
        <taxon>Mucor</taxon>
    </lineage>
</organism>
<proteinExistence type="inferred from homology"/>
<evidence type="ECO:0000259" key="17">
    <source>
        <dbReference type="Pfam" id="PF18086"/>
    </source>
</evidence>
<evidence type="ECO:0000256" key="14">
    <source>
        <dbReference type="RuleBase" id="RU365032"/>
    </source>
</evidence>
<dbReference type="FunFam" id="3.40.50.11950:FF:000002">
    <property type="entry name" value="Inositol hexakisphosphate and diphosphoinositol-pentakisphosphate kinase"/>
    <property type="match status" value="1"/>
</dbReference>
<dbReference type="GO" id="GO:0005856">
    <property type="term" value="C:cytoskeleton"/>
    <property type="evidence" value="ECO:0007669"/>
    <property type="project" value="UniProtKB-SubCell"/>
</dbReference>
<dbReference type="InterPro" id="IPR037446">
    <property type="entry name" value="His_Pase_VIP1"/>
</dbReference>